<evidence type="ECO:0000259" key="4">
    <source>
        <dbReference type="Pfam" id="PF00291"/>
    </source>
</evidence>
<dbReference type="InterPro" id="IPR036052">
    <property type="entry name" value="TrpB-like_PALP_sf"/>
</dbReference>
<dbReference type="GO" id="GO:0006535">
    <property type="term" value="P:cysteine biosynthetic process from serine"/>
    <property type="evidence" value="ECO:0007669"/>
    <property type="project" value="InterPro"/>
</dbReference>
<evidence type="ECO:0000313" key="5">
    <source>
        <dbReference type="EMBL" id="AWT59612.1"/>
    </source>
</evidence>
<comment type="similarity">
    <text evidence="2">Belongs to the cysteine synthase/cystathionine beta-synthase family.</text>
</comment>
<dbReference type="EC" id="2.5.1.47" evidence="5"/>
<dbReference type="InterPro" id="IPR001926">
    <property type="entry name" value="TrpB-like_PALP"/>
</dbReference>
<keyword evidence="3" id="KW-0663">Pyridoxal phosphate</keyword>
<sequence length="316" mass="34031">MKDKCQAIGDNRVSRSNQVIELVGNTPLLELSRIAEEVAPVRIFAKAEWFNPGGSVKDRPALNMILEAKKNGQLTPDKVILDATSGNTGIAYAMIGAALGLKVTLAVPGNLGDLHRKILKGYGAELAFSSPTEGSDGAIRLARKMAKERPDLYYYVDQYNNPANWMAHYNGTGLEILEQTEGAVTHYVAGLGTSGSFVGTGRRLKNEKKDVRLISFQPDSPMHGLEGLKHYPTSIIPGIYDEELADEEIAVETEVGQEMALRLAREEGILAGTSGGAAVACALRVARGLSSGLVVTLIPDGASKYLRHAFWENPEP</sequence>
<dbReference type="PROSITE" id="PS00901">
    <property type="entry name" value="CYS_SYNTHASE"/>
    <property type="match status" value="1"/>
</dbReference>
<keyword evidence="5" id="KW-0808">Transferase</keyword>
<dbReference type="KEGG" id="mtar:DF168_00804"/>
<dbReference type="FunFam" id="3.40.50.1100:FF:000003">
    <property type="entry name" value="Cystathionine beta-synthase"/>
    <property type="match status" value="1"/>
</dbReference>
<gene>
    <name evidence="5" type="primary">cysM</name>
    <name evidence="5" type="ORF">DF168_00804</name>
</gene>
<comment type="cofactor">
    <cofactor evidence="1">
        <name>pyridoxal 5'-phosphate</name>
        <dbReference type="ChEBI" id="CHEBI:597326"/>
    </cofactor>
</comment>
<protein>
    <submittedName>
        <fullName evidence="5">Cysteine synthase B</fullName>
        <ecNumber evidence="5">2.5.1.47</ecNumber>
    </submittedName>
</protein>
<evidence type="ECO:0000256" key="2">
    <source>
        <dbReference type="ARBA" id="ARBA00007103"/>
    </source>
</evidence>
<dbReference type="AlphaFoldDB" id="A0A2Z4APG1"/>
<dbReference type="EMBL" id="CP029803">
    <property type="protein sequence ID" value="AWT59612.1"/>
    <property type="molecule type" value="Genomic_DNA"/>
</dbReference>
<evidence type="ECO:0000313" key="6">
    <source>
        <dbReference type="Proteomes" id="UP000247465"/>
    </source>
</evidence>
<dbReference type="Pfam" id="PF00291">
    <property type="entry name" value="PALP"/>
    <property type="match status" value="1"/>
</dbReference>
<evidence type="ECO:0000256" key="1">
    <source>
        <dbReference type="ARBA" id="ARBA00001933"/>
    </source>
</evidence>
<dbReference type="GO" id="GO:0004124">
    <property type="term" value="F:cysteine synthase activity"/>
    <property type="evidence" value="ECO:0007669"/>
    <property type="project" value="UniProtKB-EC"/>
</dbReference>
<accession>A0A2Z4APG1</accession>
<proteinExistence type="inferred from homology"/>
<dbReference type="PANTHER" id="PTHR10314">
    <property type="entry name" value="CYSTATHIONINE BETA-SYNTHASE"/>
    <property type="match status" value="1"/>
</dbReference>
<dbReference type="InterPro" id="IPR050214">
    <property type="entry name" value="Cys_Synth/Cystath_Beta-Synth"/>
</dbReference>
<dbReference type="Gene3D" id="3.40.50.1100">
    <property type="match status" value="2"/>
</dbReference>
<name>A0A2Z4APG1_9BACT</name>
<dbReference type="SUPFAM" id="SSF53686">
    <property type="entry name" value="Tryptophan synthase beta subunit-like PLP-dependent enzymes"/>
    <property type="match status" value="1"/>
</dbReference>
<feature type="domain" description="Tryptophan synthase beta chain-like PALP" evidence="4">
    <location>
        <begin position="22"/>
        <end position="300"/>
    </location>
</feature>
<dbReference type="InterPro" id="IPR001216">
    <property type="entry name" value="P-phosphate_BS"/>
</dbReference>
<dbReference type="CDD" id="cd01561">
    <property type="entry name" value="CBS_like"/>
    <property type="match status" value="1"/>
</dbReference>
<organism evidence="5 6">
    <name type="scientific">Candidatus Moanibacter tarae</name>
    <dbReference type="NCBI Taxonomy" id="2200854"/>
    <lineage>
        <taxon>Bacteria</taxon>
        <taxon>Pseudomonadati</taxon>
        <taxon>Verrucomicrobiota</taxon>
        <taxon>Opitutia</taxon>
        <taxon>Puniceicoccales</taxon>
        <taxon>Puniceicoccales incertae sedis</taxon>
        <taxon>Candidatus Moanibacter</taxon>
    </lineage>
</organism>
<evidence type="ECO:0000256" key="3">
    <source>
        <dbReference type="ARBA" id="ARBA00022898"/>
    </source>
</evidence>
<reference evidence="5 6" key="1">
    <citation type="submission" date="2018-06" db="EMBL/GenBank/DDBJ databases">
        <title>Draft Genome Sequence of a Novel Marine Bacterium Related to the Verrucomicrobia.</title>
        <authorList>
            <person name="Vosseberg J."/>
            <person name="Martijn J."/>
            <person name="Ettema T.J.G."/>
        </authorList>
    </citation>
    <scope>NUCLEOTIDE SEQUENCE [LARGE SCALE GENOMIC DNA]</scope>
    <source>
        <strain evidence="5">TARA_B100001123</strain>
    </source>
</reference>
<dbReference type="Proteomes" id="UP000247465">
    <property type="component" value="Chromosome"/>
</dbReference>